<evidence type="ECO:0000313" key="9">
    <source>
        <dbReference type="EMBL" id="KAG8365131.1"/>
    </source>
</evidence>
<feature type="domain" description="WRKY" evidence="8">
    <location>
        <begin position="396"/>
        <end position="461"/>
    </location>
</feature>
<proteinExistence type="predicted"/>
<feature type="region of interest" description="Disordered" evidence="7">
    <location>
        <begin position="456"/>
        <end position="484"/>
    </location>
</feature>
<sequence>MEVKITLFYFTLPSLSLSLNFSSMEDSNSLPHSQHSASSNATAHLTSAPEHVTDGGGSSGGSSAGAKYKLMSPAKLPISRSTSITVPPGLSPTSFLESPILLSNIKAEPSPTTGSFFKPPFMPGSGETAALSLEKNDSSSFEFNFLTGSSSASGLSSLTLTAGSQSTAPSAFVTQHSISQEWTIPPPMGVHVVPVNITVDERNQGGHPNSHIQVSSSDQKDGIFSVVADRTSDDGYNWRKYGQKLVKGSEFPRSYYKCTYPNCEVKKIFERSPSGQIAEIVYKGSHDHAKPQAPRRHNPGALMSSQEEKMDKDFSFTGQEDKLNTNRVDPNVSPALSPRLANEEGLDGSGSQIQGTNDDIDENDLFYKRRKMEDGYDVTPVIKPIREPRVVVQTMSEVDILDDGYRWRKYGQKVVRGNPNPRSYYKCTNAGCPVRKHVERASHDLKAVITTYEGKHSHDVPAAKNSSSHDITYSRSSNMRTEESSSSVSLDLGVGINQASQIPVGYSIVNGGLSMYGSRENRVEAHNSFQTPNQCSGNLGRILMGP</sequence>
<dbReference type="PANTHER" id="PTHR31221:SF193">
    <property type="entry name" value="WRKY TRANSCRIPTION FACTOR PROTEIN 1-RELATED"/>
    <property type="match status" value="1"/>
</dbReference>
<evidence type="ECO:0000256" key="7">
    <source>
        <dbReference type="SAM" id="MobiDB-lite"/>
    </source>
</evidence>
<dbReference type="PANTHER" id="PTHR31221">
    <property type="entry name" value="WRKY TRANSCRIPTION FACTOR PROTEIN 1-RELATED"/>
    <property type="match status" value="1"/>
</dbReference>
<feature type="compositionally biased region" description="Polar residues" evidence="7">
    <location>
        <begin position="464"/>
        <end position="473"/>
    </location>
</feature>
<comment type="subcellular location">
    <subcellularLocation>
        <location evidence="1">Nucleus</location>
    </subcellularLocation>
</comment>
<evidence type="ECO:0000256" key="2">
    <source>
        <dbReference type="ARBA" id="ARBA00022737"/>
    </source>
</evidence>
<feature type="compositionally biased region" description="Gly residues" evidence="7">
    <location>
        <begin position="54"/>
        <end position="63"/>
    </location>
</feature>
<dbReference type="InterPro" id="IPR003657">
    <property type="entry name" value="WRKY_dom"/>
</dbReference>
<feature type="compositionally biased region" description="Polar residues" evidence="7">
    <location>
        <begin position="26"/>
        <end position="45"/>
    </location>
</feature>
<organism evidence="9 10">
    <name type="scientific">Buddleja alternifolia</name>
    <dbReference type="NCBI Taxonomy" id="168488"/>
    <lineage>
        <taxon>Eukaryota</taxon>
        <taxon>Viridiplantae</taxon>
        <taxon>Streptophyta</taxon>
        <taxon>Embryophyta</taxon>
        <taxon>Tracheophyta</taxon>
        <taxon>Spermatophyta</taxon>
        <taxon>Magnoliopsida</taxon>
        <taxon>eudicotyledons</taxon>
        <taxon>Gunneridae</taxon>
        <taxon>Pentapetalae</taxon>
        <taxon>asterids</taxon>
        <taxon>lamiids</taxon>
        <taxon>Lamiales</taxon>
        <taxon>Scrophulariaceae</taxon>
        <taxon>Buddlejeae</taxon>
        <taxon>Buddleja</taxon>
    </lineage>
</organism>
<dbReference type="FunFam" id="2.20.25.80:FF:000001">
    <property type="entry name" value="WRKY transcription factor 33"/>
    <property type="match status" value="1"/>
</dbReference>
<keyword evidence="3" id="KW-0805">Transcription regulation</keyword>
<evidence type="ECO:0000259" key="8">
    <source>
        <dbReference type="PROSITE" id="PS50811"/>
    </source>
</evidence>
<dbReference type="PROSITE" id="PS50811">
    <property type="entry name" value="WRKY"/>
    <property type="match status" value="2"/>
</dbReference>
<feature type="region of interest" description="Disordered" evidence="7">
    <location>
        <begin position="286"/>
        <end position="362"/>
    </location>
</feature>
<dbReference type="InterPro" id="IPR044810">
    <property type="entry name" value="WRKY_plant"/>
</dbReference>
<dbReference type="InterPro" id="IPR036576">
    <property type="entry name" value="WRKY_dom_sf"/>
</dbReference>
<dbReference type="GO" id="GO:0005634">
    <property type="term" value="C:nucleus"/>
    <property type="evidence" value="ECO:0007669"/>
    <property type="project" value="UniProtKB-SubCell"/>
</dbReference>
<reference evidence="9" key="1">
    <citation type="submission" date="2019-10" db="EMBL/GenBank/DDBJ databases">
        <authorList>
            <person name="Zhang R."/>
            <person name="Pan Y."/>
            <person name="Wang J."/>
            <person name="Ma R."/>
            <person name="Yu S."/>
        </authorList>
    </citation>
    <scope>NUCLEOTIDE SEQUENCE</scope>
    <source>
        <strain evidence="9">LA-IB0</strain>
        <tissue evidence="9">Leaf</tissue>
    </source>
</reference>
<dbReference type="AlphaFoldDB" id="A0AAV6WB41"/>
<keyword evidence="2" id="KW-0677">Repeat</keyword>
<evidence type="ECO:0000256" key="1">
    <source>
        <dbReference type="ARBA" id="ARBA00004123"/>
    </source>
</evidence>
<evidence type="ECO:0000256" key="5">
    <source>
        <dbReference type="ARBA" id="ARBA00023163"/>
    </source>
</evidence>
<keyword evidence="10" id="KW-1185">Reference proteome</keyword>
<accession>A0AAV6WB41</accession>
<gene>
    <name evidence="9" type="ORF">BUALT_Bualt18G0072500</name>
</gene>
<dbReference type="EMBL" id="WHWC01000018">
    <property type="protein sequence ID" value="KAG8365131.1"/>
    <property type="molecule type" value="Genomic_DNA"/>
</dbReference>
<feature type="compositionally biased region" description="Basic and acidic residues" evidence="7">
    <location>
        <begin position="306"/>
        <end position="324"/>
    </location>
</feature>
<protein>
    <recommendedName>
        <fullName evidence="8">WRKY domain-containing protein</fullName>
    </recommendedName>
</protein>
<feature type="region of interest" description="Disordered" evidence="7">
    <location>
        <begin position="26"/>
        <end position="66"/>
    </location>
</feature>
<name>A0AAV6WB41_9LAMI</name>
<feature type="domain" description="WRKY" evidence="8">
    <location>
        <begin position="227"/>
        <end position="291"/>
    </location>
</feature>
<dbReference type="GO" id="GO:0003700">
    <property type="term" value="F:DNA-binding transcription factor activity"/>
    <property type="evidence" value="ECO:0007669"/>
    <property type="project" value="InterPro"/>
</dbReference>
<keyword evidence="4" id="KW-0238">DNA-binding</keyword>
<evidence type="ECO:0000313" key="10">
    <source>
        <dbReference type="Proteomes" id="UP000826271"/>
    </source>
</evidence>
<comment type="caution">
    <text evidence="9">The sequence shown here is derived from an EMBL/GenBank/DDBJ whole genome shotgun (WGS) entry which is preliminary data.</text>
</comment>
<dbReference type="Gene3D" id="2.20.25.80">
    <property type="entry name" value="WRKY domain"/>
    <property type="match status" value="2"/>
</dbReference>
<dbReference type="Pfam" id="PF03106">
    <property type="entry name" value="WRKY"/>
    <property type="match status" value="2"/>
</dbReference>
<evidence type="ECO:0000256" key="4">
    <source>
        <dbReference type="ARBA" id="ARBA00023125"/>
    </source>
</evidence>
<dbReference type="GO" id="GO:0043565">
    <property type="term" value="F:sequence-specific DNA binding"/>
    <property type="evidence" value="ECO:0007669"/>
    <property type="project" value="InterPro"/>
</dbReference>
<dbReference type="SMART" id="SM00774">
    <property type="entry name" value="WRKY"/>
    <property type="match status" value="2"/>
</dbReference>
<keyword evidence="6" id="KW-0539">Nucleus</keyword>
<evidence type="ECO:0000256" key="6">
    <source>
        <dbReference type="ARBA" id="ARBA00023242"/>
    </source>
</evidence>
<feature type="compositionally biased region" description="Low complexity" evidence="7">
    <location>
        <begin position="474"/>
        <end position="484"/>
    </location>
</feature>
<dbReference type="SUPFAM" id="SSF118290">
    <property type="entry name" value="WRKY DNA-binding domain"/>
    <property type="match status" value="2"/>
</dbReference>
<keyword evidence="5" id="KW-0804">Transcription</keyword>
<dbReference type="Proteomes" id="UP000826271">
    <property type="component" value="Unassembled WGS sequence"/>
</dbReference>
<dbReference type="FunFam" id="2.20.25.80:FF:000006">
    <property type="entry name" value="WRKY transcription factor"/>
    <property type="match status" value="1"/>
</dbReference>
<evidence type="ECO:0000256" key="3">
    <source>
        <dbReference type="ARBA" id="ARBA00023015"/>
    </source>
</evidence>